<feature type="repeat" description="Xin" evidence="5">
    <location>
        <begin position="586"/>
        <end position="601"/>
    </location>
</feature>
<evidence type="ECO:0000256" key="3">
    <source>
        <dbReference type="ARBA" id="ARBA00022949"/>
    </source>
</evidence>
<dbReference type="GO" id="GO:0051015">
    <property type="term" value="F:actin filament binding"/>
    <property type="evidence" value="ECO:0007669"/>
    <property type="project" value="TreeGrafter"/>
</dbReference>
<gene>
    <name evidence="7" type="ORF">N334_02036</name>
</gene>
<evidence type="ECO:0000313" key="7">
    <source>
        <dbReference type="EMBL" id="KFQ61791.1"/>
    </source>
</evidence>
<comment type="domain">
    <text evidence="5">Xin repeats bind F-actin.</text>
</comment>
<keyword evidence="8" id="KW-1185">Reference proteome</keyword>
<feature type="repeat" description="Xin" evidence="5">
    <location>
        <begin position="548"/>
        <end position="563"/>
    </location>
</feature>
<feature type="region of interest" description="Disordered" evidence="6">
    <location>
        <begin position="1686"/>
        <end position="1827"/>
    </location>
</feature>
<feature type="compositionally biased region" description="Pro residues" evidence="6">
    <location>
        <begin position="1802"/>
        <end position="1812"/>
    </location>
</feature>
<feature type="compositionally biased region" description="Low complexity" evidence="6">
    <location>
        <begin position="2194"/>
        <end position="2207"/>
    </location>
</feature>
<feature type="region of interest" description="Disordered" evidence="6">
    <location>
        <begin position="1883"/>
        <end position="1912"/>
    </location>
</feature>
<feature type="repeat" description="Xin" evidence="5">
    <location>
        <begin position="981"/>
        <end position="996"/>
    </location>
</feature>
<feature type="compositionally biased region" description="Polar residues" evidence="6">
    <location>
        <begin position="1509"/>
        <end position="1527"/>
    </location>
</feature>
<feature type="repeat" description="Xin" evidence="5">
    <location>
        <begin position="215"/>
        <end position="230"/>
    </location>
</feature>
<comment type="similarity">
    <text evidence="5">Belongs to the Xin family.</text>
</comment>
<feature type="compositionally biased region" description="Polar residues" evidence="6">
    <location>
        <begin position="1902"/>
        <end position="1912"/>
    </location>
</feature>
<feature type="compositionally biased region" description="Polar residues" evidence="6">
    <location>
        <begin position="1553"/>
        <end position="1562"/>
    </location>
</feature>
<feature type="compositionally biased region" description="Basic and acidic residues" evidence="6">
    <location>
        <begin position="1779"/>
        <end position="1788"/>
    </location>
</feature>
<dbReference type="PANTHER" id="PTHR22591:SF2">
    <property type="entry name" value="XIN ACTIN-BINDING REPEAT-CONTAINING PROTEIN 1"/>
    <property type="match status" value="1"/>
</dbReference>
<feature type="compositionally biased region" description="Polar residues" evidence="6">
    <location>
        <begin position="1932"/>
        <end position="1948"/>
    </location>
</feature>
<feature type="repeat" description="Xin" evidence="5">
    <location>
        <begin position="697"/>
        <end position="712"/>
    </location>
</feature>
<feature type="repeat" description="Xin" evidence="5">
    <location>
        <begin position="658"/>
        <end position="673"/>
    </location>
</feature>
<feature type="repeat" description="Xin" evidence="5">
    <location>
        <begin position="879"/>
        <end position="894"/>
    </location>
</feature>
<dbReference type="PROSITE" id="PS51389">
    <property type="entry name" value="XIN"/>
    <property type="match status" value="21"/>
</dbReference>
<feature type="repeat" description="Xin" evidence="5">
    <location>
        <begin position="1054"/>
        <end position="1069"/>
    </location>
</feature>
<feature type="region of interest" description="Disordered" evidence="6">
    <location>
        <begin position="2194"/>
        <end position="2235"/>
    </location>
</feature>
<protein>
    <submittedName>
        <fullName evidence="7">Xin actin-binding repeat-containing protein 1</fullName>
    </submittedName>
</protein>
<feature type="region of interest" description="Disordered" evidence="6">
    <location>
        <begin position="1508"/>
        <end position="1574"/>
    </location>
</feature>
<feature type="compositionally biased region" description="Low complexity" evidence="6">
    <location>
        <begin position="1789"/>
        <end position="1801"/>
    </location>
</feature>
<keyword evidence="3" id="KW-0965">Cell junction</keyword>
<feature type="compositionally biased region" description="Basic and acidic residues" evidence="6">
    <location>
        <begin position="1968"/>
        <end position="1986"/>
    </location>
</feature>
<evidence type="ECO:0000313" key="8">
    <source>
        <dbReference type="Proteomes" id="UP000054150"/>
    </source>
</evidence>
<accession>A0A091TSZ5</accession>
<evidence type="ECO:0000256" key="2">
    <source>
        <dbReference type="ARBA" id="ARBA00022737"/>
    </source>
</evidence>
<organism evidence="7 8">
    <name type="scientific">Pelecanus crispus</name>
    <name type="common">Dalmatian pelican</name>
    <dbReference type="NCBI Taxonomy" id="36300"/>
    <lineage>
        <taxon>Eukaryota</taxon>
        <taxon>Metazoa</taxon>
        <taxon>Chordata</taxon>
        <taxon>Craniata</taxon>
        <taxon>Vertebrata</taxon>
        <taxon>Euteleostomi</taxon>
        <taxon>Archelosauria</taxon>
        <taxon>Archosauria</taxon>
        <taxon>Dinosauria</taxon>
        <taxon>Saurischia</taxon>
        <taxon>Theropoda</taxon>
        <taxon>Coelurosauria</taxon>
        <taxon>Aves</taxon>
        <taxon>Neognathae</taxon>
        <taxon>Neoaves</taxon>
        <taxon>Aequornithes</taxon>
        <taxon>Pelecaniformes</taxon>
        <taxon>Pelecanidae</taxon>
        <taxon>Pelecanus</taxon>
    </lineage>
</organism>
<dbReference type="Proteomes" id="UP000054150">
    <property type="component" value="Unassembled WGS sequence"/>
</dbReference>
<feature type="compositionally biased region" description="Low complexity" evidence="6">
    <location>
        <begin position="1528"/>
        <end position="1550"/>
    </location>
</feature>
<feature type="repeat" description="Xin" evidence="5">
    <location>
        <begin position="176"/>
        <end position="191"/>
    </location>
</feature>
<feature type="repeat" description="Xin" evidence="5">
    <location>
        <begin position="402"/>
        <end position="417"/>
    </location>
</feature>
<sequence>MSEAQKSSKVAIKKMEDDLPPPPALGSVQVIAPGSQDLNPLPVPPPKQAFSKFYQQRQVNELKRLYRHMHPELRKNLEEAVTEDLAEMLNTEDPNAQASVNLDKVLPGEVQSMRWIFENWALDSIGDHQATKKLAEEEVIPSGDVKNTSLKFERQSINGDSMATSAKVSETELARGDVHTARWLFETQPLDSLNKLYSDETEVQEAVLKEPVQGGDVKGARQLFEAQSLDAIGRCCSVEEKSILQLKSEIQELKGDVKKTVRLFQTEPLCAIRDKTGNIHEIKSVCREEIQSNAVRTARWLFETQPLDTINKDTSKVKIIRGISLEEIGRPDVSGARWIFETQPLDAIREITVEEQDFKASTDFVTGADVSKQRMLFETQTLDSLKGEASESVVAKEQVIGGDVKSTLWLFETQPMETLKDNFEVGRLKKVELSAEEKGDVKQRKHVFETCPLGSISKAFEEEIPATSMEEVVKGDVKSFKTLFETLPLDSIKQADAEPVTKEEEKIPAGNVKANQILFETTPLYAIKDSFGNFHEVTSVSREQIISGDVKNYKWMFETRPLDQFDESTKKVDIIRGITKQEVVAGDVRTAKWLFETQPMDVIHHQAMQGEERPSVKREISQRGDVKTCRWLFETQPIHTLYEKAEKKQEEDDSVPQADVKSYTWMFETQPLDSLKGQEEQYLQVSKAYSQEELQGVDVKTVRHLFETEPLGSSAVGEADRKKTMRYSSRVEIQSGEVSRVKEFFEAKPLDTVPKATSQKDDGTIEAGSVHKFTWLFENYPMDSLKDSSEGIQEIPPEKGIKGGDVGGKRFIFETYSLDQIHDKVDETELQKIQKDTMSKANIKSCTMLFESQPLYAIQDKEGGYHEVTSVQKEEIMKGDVKGARWLFETKPLDQIKKEEEVFVIRAVTQEDIKKGDVQTARWRFETEPLDSFSGGKMSVPRTVDDVQKGDVQSNKQLFESQQVGQKKYVRMVSVSDVQRGDVRTSTWLFENQPVDSLYGDAERGSSISTVQREDSQKGDVKRCTWLFETQPMDTLKDPEVTTSVGAQETIPRADVKSTTWLFESTPLDKFSASEGSIETELKERTMKETLETLCTCQAIQHDGILIEANDTESVKMVKYQLSSPGDPEIVKEEIVGGHLQRIMLQLLHRTNVEAQSVLVEEDREGKIKVSPLQLLDQSEAVKGKEDLSGNVAKALQGLLSQDASVKKGMVLQETRSGSVKMTLYSLLFHSVQQKVVKGDVKSTIGNLLAFSQEQKATATVKREDNEKGNVQLFASCIEKGDLDYLKNLQQESEIQSLISSQAEQGADESAPWVVPRAKIHILPNKEQLEKVIADSEPRAMEGAKKVFACESMGKEGTLEKEVMHAAGVTGTTVQCLGKPLPTGMGKEEILSGGLKVTTKSIQRVADVSKKAEKEEATTASLKEPKAMTQGKFPTQVMAQSGEMAGKQQSLVTGVAIQMQPEEKALGSDLQAAMQSLRLATAEAKNIQHHVQSKLQRNREEVHMACRQQAASTQGTVTLQSTVRQQDSASTTQENTSTATRTTTTRVQEASKTHTSMSQKSIASHKKVSASEEVQGRQLLSQACHSDYKEQSVQEERDVIIRGDVQTAIRALQSAATEQRLVEKEDVVRGNLEATLQSLEKSNVNVSKGDFKAAMIYRNAGQSYSVCKKKNETQVISNQTAVVASGSQADNDFPPPPSVAVTKAEHCPPSTKATREGALPLPARKDEAPGCSAPLQNPLFALPSLSYKPSDQSPAEKPRTPPKAEITAPPRKKPVPPPKPEHLLHEAHSASANNSTSRSTKPTPPPLPPKPPGLREISSPKPLPTELGLSCMEVREQSGHGEVQAKKCCTLETSVNKPVTVQGMSPERKLPKNVAKTPLQMAEERGDDTAQNASSKVERENVSNSYGSWDSQRVVQQVNESRQMCHSMSFHQEPMSSFGEQQQGNSGQFKCADGEAETPAQEKPAVVMREKNKKETEDERRKRLSVHKEEIMKGNVKEAMEIFENLRRQEELQEILTRVREFEEETNKVDVKALKSFFEKVPDWVVHQKAQQAKQQDRAETLAKDDTDSVSVELVFGDLERASAEIIHLKEQTLARLLDIEEAIKKALYSVSSLKSESDIAGLSGLFKESLGNTQSSVSSSNIRKISIVSSKAKQEGITLETGEAASVEGVKVAEKTEVTKAELEVPRLVQSRVSSPSSPSYISIESAARKPAESPRTAHSPWDVPSPDFSEKERCPLDTSKGSCHCRMKGGFLDYGSLNVPSPQNPRRQKSILELQTGPDGSKLYGATRTVMEQYEEMDQFGNKIITSSTTVTKQSETQTSSTCDVVSHPQYEVSASPVFRRYSKSPGEDFHTNGSFQEPGVVFVTFGNSKPKK</sequence>
<dbReference type="InterPro" id="IPR030072">
    <property type="entry name" value="XIRP1/XIRP2"/>
</dbReference>
<keyword evidence="2" id="KW-0677">Repeat</keyword>
<feature type="repeat" description="Xin" evidence="5">
    <location>
        <begin position="368"/>
        <end position="383"/>
    </location>
</feature>
<feature type="region of interest" description="Disordered" evidence="6">
    <location>
        <begin position="1"/>
        <end position="40"/>
    </location>
</feature>
<name>A0A091TSZ5_PELCR</name>
<evidence type="ECO:0000256" key="6">
    <source>
        <dbReference type="SAM" id="MobiDB-lite"/>
    </source>
</evidence>
<feature type="repeat" description="Xin" evidence="5">
    <location>
        <begin position="1019"/>
        <end position="1034"/>
    </location>
</feature>
<feature type="repeat" description="Xin" evidence="5">
    <location>
        <begin position="768"/>
        <end position="783"/>
    </location>
</feature>
<feature type="repeat" description="Xin" evidence="5">
    <location>
        <begin position="475"/>
        <end position="490"/>
    </location>
</feature>
<feature type="repeat" description="Xin" evidence="5">
    <location>
        <begin position="255"/>
        <end position="270"/>
    </location>
</feature>
<evidence type="ECO:0000256" key="4">
    <source>
        <dbReference type="ARBA" id="ARBA00023203"/>
    </source>
</evidence>
<feature type="repeat" description="Xin" evidence="5">
    <location>
        <begin position="293"/>
        <end position="308"/>
    </location>
</feature>
<dbReference type="EMBL" id="KK485249">
    <property type="protein sequence ID" value="KFQ61791.1"/>
    <property type="molecule type" value="Genomic_DNA"/>
</dbReference>
<proteinExistence type="inferred from homology"/>
<feature type="repeat" description="Xin" evidence="5">
    <location>
        <begin position="916"/>
        <end position="931"/>
    </location>
</feature>
<dbReference type="GO" id="GO:0007015">
    <property type="term" value="P:actin filament organization"/>
    <property type="evidence" value="ECO:0007669"/>
    <property type="project" value="TreeGrafter"/>
</dbReference>
<evidence type="ECO:0000256" key="1">
    <source>
        <dbReference type="ARBA" id="ARBA00004282"/>
    </source>
</evidence>
<feature type="repeat" description="Xin" evidence="5">
    <location>
        <begin position="950"/>
        <end position="965"/>
    </location>
</feature>
<evidence type="ECO:0000256" key="5">
    <source>
        <dbReference type="PROSITE-ProRule" id="PRU00721"/>
    </source>
</evidence>
<dbReference type="PANTHER" id="PTHR22591">
    <property type="entry name" value="XIN"/>
    <property type="match status" value="1"/>
</dbReference>
<dbReference type="GO" id="GO:0001725">
    <property type="term" value="C:stress fiber"/>
    <property type="evidence" value="ECO:0007669"/>
    <property type="project" value="TreeGrafter"/>
</dbReference>
<feature type="repeat" description="Xin" evidence="5">
    <location>
        <begin position="331"/>
        <end position="346"/>
    </location>
</feature>
<dbReference type="Pfam" id="PF08043">
    <property type="entry name" value="Xin"/>
    <property type="match status" value="14"/>
</dbReference>
<reference evidence="7 8" key="1">
    <citation type="submission" date="2014-04" db="EMBL/GenBank/DDBJ databases">
        <title>Genome evolution of avian class.</title>
        <authorList>
            <person name="Zhang G."/>
            <person name="Li C."/>
        </authorList>
    </citation>
    <scope>NUCLEOTIDE SEQUENCE [LARGE SCALE GENOMIC DNA]</scope>
    <source>
        <strain evidence="7">BGI_N334</strain>
    </source>
</reference>
<comment type="subcellular location">
    <subcellularLocation>
        <location evidence="1">Cell junction</location>
    </subcellularLocation>
</comment>
<feature type="repeat" description="Xin" evidence="5">
    <location>
        <begin position="624"/>
        <end position="639"/>
    </location>
</feature>
<keyword evidence="4 5" id="KW-0009">Actin-binding</keyword>
<feature type="repeat" description="Xin" evidence="5">
    <location>
        <begin position="439"/>
        <end position="454"/>
    </location>
</feature>
<feature type="region of interest" description="Disordered" evidence="6">
    <location>
        <begin position="1932"/>
        <end position="1986"/>
    </location>
</feature>
<dbReference type="InterPro" id="IPR012510">
    <property type="entry name" value="Actin-binding_Xin_repeat"/>
</dbReference>
<dbReference type="GO" id="GO:0005925">
    <property type="term" value="C:focal adhesion"/>
    <property type="evidence" value="ECO:0007669"/>
    <property type="project" value="TreeGrafter"/>
</dbReference>